<comment type="similarity">
    <text evidence="1 2">Belongs to the UPF0102 family.</text>
</comment>
<proteinExistence type="inferred from homology"/>
<comment type="caution">
    <text evidence="3">The sequence shown here is derived from an EMBL/GenBank/DDBJ whole genome shotgun (WGS) entry which is preliminary data.</text>
</comment>
<reference evidence="3" key="1">
    <citation type="submission" date="2021-10" db="EMBL/GenBank/DDBJ databases">
        <authorList>
            <person name="Lyu M."/>
            <person name="Wang X."/>
            <person name="Meng X."/>
            <person name="Xu K."/>
        </authorList>
    </citation>
    <scope>NUCLEOTIDE SEQUENCE</scope>
    <source>
        <strain evidence="3">A6</strain>
    </source>
</reference>
<gene>
    <name evidence="3" type="ORF">LK996_05530</name>
</gene>
<dbReference type="Pfam" id="PF02021">
    <property type="entry name" value="UPF0102"/>
    <property type="match status" value="1"/>
</dbReference>
<keyword evidence="4" id="KW-1185">Reference proteome</keyword>
<name>A0ABS8JFZ8_9GAMM</name>
<evidence type="ECO:0000256" key="1">
    <source>
        <dbReference type="ARBA" id="ARBA00006738"/>
    </source>
</evidence>
<dbReference type="InterPro" id="IPR011856">
    <property type="entry name" value="tRNA_endonuc-like_dom_sf"/>
</dbReference>
<dbReference type="NCBIfam" id="NF009150">
    <property type="entry name" value="PRK12497.1-3"/>
    <property type="match status" value="1"/>
</dbReference>
<dbReference type="NCBIfam" id="TIGR00252">
    <property type="entry name" value="YraN family protein"/>
    <property type="match status" value="1"/>
</dbReference>
<dbReference type="HAMAP" id="MF_00048">
    <property type="entry name" value="UPF0102"/>
    <property type="match status" value="1"/>
</dbReference>
<dbReference type="InterPro" id="IPR003509">
    <property type="entry name" value="UPF0102_YraN-like"/>
</dbReference>
<organism evidence="3 4">
    <name type="scientific">Noviluteimonas lactosilytica</name>
    <dbReference type="NCBI Taxonomy" id="2888523"/>
    <lineage>
        <taxon>Bacteria</taxon>
        <taxon>Pseudomonadati</taxon>
        <taxon>Pseudomonadota</taxon>
        <taxon>Gammaproteobacteria</taxon>
        <taxon>Lysobacterales</taxon>
        <taxon>Lysobacteraceae</taxon>
        <taxon>Noviluteimonas</taxon>
    </lineage>
</organism>
<dbReference type="Gene3D" id="3.40.1350.10">
    <property type="match status" value="1"/>
</dbReference>
<dbReference type="InterPro" id="IPR011335">
    <property type="entry name" value="Restrct_endonuc-II-like"/>
</dbReference>
<dbReference type="SUPFAM" id="SSF52980">
    <property type="entry name" value="Restriction endonuclease-like"/>
    <property type="match status" value="1"/>
</dbReference>
<sequence>MRPRADAPVSRQGVDRRARGAAVEDAALAYLLANGLRLLARNAGFKVGELDLVMRDGASVVFVEVRYRAHAGYGGGAASVDFAKQRKLIRAAQVFLKRHPALAQAPCRFDVVEARGDPAQPTLHWIRAAFRADGA</sequence>
<dbReference type="Proteomes" id="UP001165293">
    <property type="component" value="Unassembled WGS sequence"/>
</dbReference>
<protein>
    <recommendedName>
        <fullName evidence="2">UPF0102 protein LK996_05530</fullName>
    </recommendedName>
</protein>
<evidence type="ECO:0000313" key="4">
    <source>
        <dbReference type="Proteomes" id="UP001165293"/>
    </source>
</evidence>
<dbReference type="RefSeq" id="WP_230526127.1">
    <property type="nucleotide sequence ID" value="NZ_JAJGAK010000001.1"/>
</dbReference>
<evidence type="ECO:0000256" key="2">
    <source>
        <dbReference type="HAMAP-Rule" id="MF_00048"/>
    </source>
</evidence>
<dbReference type="PANTHER" id="PTHR34039:SF1">
    <property type="entry name" value="UPF0102 PROTEIN YRAN"/>
    <property type="match status" value="1"/>
</dbReference>
<dbReference type="PANTHER" id="PTHR34039">
    <property type="entry name" value="UPF0102 PROTEIN YRAN"/>
    <property type="match status" value="1"/>
</dbReference>
<dbReference type="EMBL" id="JAJGAK010000001">
    <property type="protein sequence ID" value="MCC8362532.1"/>
    <property type="molecule type" value="Genomic_DNA"/>
</dbReference>
<accession>A0ABS8JFZ8</accession>
<evidence type="ECO:0000313" key="3">
    <source>
        <dbReference type="EMBL" id="MCC8362532.1"/>
    </source>
</evidence>